<organism evidence="10 12">
    <name type="scientific">Ooceraea biroi</name>
    <name type="common">Clonal raider ant</name>
    <name type="synonym">Cerapachys biroi</name>
    <dbReference type="NCBI Taxonomy" id="2015173"/>
    <lineage>
        <taxon>Eukaryota</taxon>
        <taxon>Metazoa</taxon>
        <taxon>Ecdysozoa</taxon>
        <taxon>Arthropoda</taxon>
        <taxon>Hexapoda</taxon>
        <taxon>Insecta</taxon>
        <taxon>Pterygota</taxon>
        <taxon>Neoptera</taxon>
        <taxon>Endopterygota</taxon>
        <taxon>Hymenoptera</taxon>
        <taxon>Apocrita</taxon>
        <taxon>Aculeata</taxon>
        <taxon>Formicoidea</taxon>
        <taxon>Formicidae</taxon>
        <taxon>Dorylinae</taxon>
        <taxon>Ooceraea</taxon>
    </lineage>
</organism>
<accession>A0A026W0L9</accession>
<dbReference type="GO" id="GO:0000981">
    <property type="term" value="F:DNA-binding transcription factor activity, RNA polymerase II-specific"/>
    <property type="evidence" value="ECO:0007669"/>
    <property type="project" value="TreeGrafter"/>
</dbReference>
<dbReference type="Gene3D" id="1.20.5.170">
    <property type="match status" value="1"/>
</dbReference>
<evidence type="ECO:0000313" key="10">
    <source>
        <dbReference type="EMBL" id="EZA49121.1"/>
    </source>
</evidence>
<dbReference type="FunFam" id="1.20.5.170:FF:000025">
    <property type="entry name" value="nuclear factor interleukin-3-regulated protein-like"/>
    <property type="match status" value="1"/>
</dbReference>
<name>A0A026W0L9_OOCBI</name>
<dbReference type="Proteomes" id="UP000279307">
    <property type="component" value="Chromosome 5"/>
</dbReference>
<feature type="compositionally biased region" description="Basic and acidic residues" evidence="8">
    <location>
        <begin position="271"/>
        <end position="280"/>
    </location>
</feature>
<evidence type="ECO:0000313" key="12">
    <source>
        <dbReference type="Proteomes" id="UP000053097"/>
    </source>
</evidence>
<keyword evidence="5" id="KW-0804">Transcription</keyword>
<feature type="domain" description="BZIP" evidence="9">
    <location>
        <begin position="275"/>
        <end position="325"/>
    </location>
</feature>
<dbReference type="GO" id="GO:0000978">
    <property type="term" value="F:RNA polymerase II cis-regulatory region sequence-specific DNA binding"/>
    <property type="evidence" value="ECO:0007669"/>
    <property type="project" value="TreeGrafter"/>
</dbReference>
<dbReference type="CDD" id="cd14695">
    <property type="entry name" value="bZIP_HLF"/>
    <property type="match status" value="1"/>
</dbReference>
<protein>
    <submittedName>
        <fullName evidence="10">Thyrotroph embryonic factor</fullName>
    </submittedName>
</protein>
<reference evidence="10 12" key="1">
    <citation type="journal article" date="2014" name="Curr. Biol.">
        <title>The genome of the clonal raider ant Cerapachys biroi.</title>
        <authorList>
            <person name="Oxley P.R."/>
            <person name="Ji L."/>
            <person name="Fetter-Pruneda I."/>
            <person name="McKenzie S.K."/>
            <person name="Li C."/>
            <person name="Hu H."/>
            <person name="Zhang G."/>
            <person name="Kronauer D.J."/>
        </authorList>
    </citation>
    <scope>NUCLEOTIDE SEQUENCE [LARGE SCALE GENOMIC DNA]</scope>
</reference>
<evidence type="ECO:0000256" key="2">
    <source>
        <dbReference type="ARBA" id="ARBA00006079"/>
    </source>
</evidence>
<feature type="compositionally biased region" description="Polar residues" evidence="8">
    <location>
        <begin position="109"/>
        <end position="120"/>
    </location>
</feature>
<keyword evidence="7" id="KW-0175">Coiled coil</keyword>
<dbReference type="STRING" id="2015173.A0A026W0L9"/>
<dbReference type="OMA" id="AIYWERR"/>
<evidence type="ECO:0000256" key="5">
    <source>
        <dbReference type="ARBA" id="ARBA00023163"/>
    </source>
</evidence>
<feature type="region of interest" description="Disordered" evidence="8">
    <location>
        <begin position="249"/>
        <end position="297"/>
    </location>
</feature>
<keyword evidence="3" id="KW-0805">Transcription regulation</keyword>
<dbReference type="Proteomes" id="UP000053097">
    <property type="component" value="Unassembled WGS sequence"/>
</dbReference>
<dbReference type="OrthoDB" id="361013at2759"/>
<evidence type="ECO:0000256" key="4">
    <source>
        <dbReference type="ARBA" id="ARBA00023125"/>
    </source>
</evidence>
<comment type="subcellular location">
    <subcellularLocation>
        <location evidence="1">Nucleus</location>
    </subcellularLocation>
</comment>
<evidence type="ECO:0000256" key="3">
    <source>
        <dbReference type="ARBA" id="ARBA00023015"/>
    </source>
</evidence>
<evidence type="ECO:0000256" key="6">
    <source>
        <dbReference type="ARBA" id="ARBA00023242"/>
    </source>
</evidence>
<gene>
    <name evidence="11" type="ORF">DMN91_004712</name>
    <name evidence="10" type="ORF">X777_12534</name>
</gene>
<dbReference type="SUPFAM" id="SSF57959">
    <property type="entry name" value="Leucine zipper domain"/>
    <property type="match status" value="1"/>
</dbReference>
<dbReference type="PANTHER" id="PTHR11988">
    <property type="entry name" value="THYROTROPH EMBRYONIC FACTOR RELATED"/>
    <property type="match status" value="1"/>
</dbReference>
<dbReference type="InterPro" id="IPR004827">
    <property type="entry name" value="bZIP"/>
</dbReference>
<keyword evidence="6" id="KW-0539">Nucleus</keyword>
<evidence type="ECO:0000256" key="1">
    <source>
        <dbReference type="ARBA" id="ARBA00004123"/>
    </source>
</evidence>
<keyword evidence="12" id="KW-1185">Reference proteome</keyword>
<dbReference type="PANTHER" id="PTHR11988:SF27">
    <property type="entry name" value="GH27708P"/>
    <property type="match status" value="1"/>
</dbReference>
<feature type="coiled-coil region" evidence="7">
    <location>
        <begin position="300"/>
        <end position="327"/>
    </location>
</feature>
<dbReference type="SMART" id="SM00338">
    <property type="entry name" value="BRLZ"/>
    <property type="match status" value="1"/>
</dbReference>
<dbReference type="PROSITE" id="PS50217">
    <property type="entry name" value="BZIP"/>
    <property type="match status" value="1"/>
</dbReference>
<dbReference type="GO" id="GO:0005634">
    <property type="term" value="C:nucleus"/>
    <property type="evidence" value="ECO:0007669"/>
    <property type="project" value="UniProtKB-SubCell"/>
</dbReference>
<sequence length="352" mass="40624">MKRKFHDYIPECPQDLQIRNLDLLSNKATEPTHEHITPNALDLSCKKRTSSPTNIKNSTDTYSSLTLTTSDRYEQPTISTTERHSPYATVLMSPYSETNSPKRRKLNEPTATMNSDFTNNSSNQMDVSAAVSLMYHPPYFLQSSEAIGGFSREMLTSSSLPMSFAQVPQSVPISEATRMIPQTFSPIPTLQPAVPLPRETNLSVAQTEMTKKVTRPFKAYGKDSIYFNKEDNAKFQRFRHQMKQSFEKMNENPNPKMRRANKSPALPNSTVEEKDAAYWERRKKNNAAAKRSRDARRQKEDELAIKAVFFERENQRLKNEIQFLRSICLYNKINIDSLRTQLPYNVEYEQRK</sequence>
<evidence type="ECO:0000313" key="11">
    <source>
        <dbReference type="EMBL" id="RLU22434.1"/>
    </source>
</evidence>
<reference evidence="11" key="3">
    <citation type="submission" date="2018-07" db="EMBL/GenBank/DDBJ databases">
        <authorList>
            <person name="Mckenzie S.K."/>
            <person name="Kronauer D.J.C."/>
        </authorList>
    </citation>
    <scope>NUCLEOTIDE SEQUENCE</scope>
    <source>
        <strain evidence="11">Clonal line C1</strain>
    </source>
</reference>
<evidence type="ECO:0000256" key="7">
    <source>
        <dbReference type="SAM" id="Coils"/>
    </source>
</evidence>
<dbReference type="EMBL" id="QOIP01000005">
    <property type="protein sequence ID" value="RLU22434.1"/>
    <property type="molecule type" value="Genomic_DNA"/>
</dbReference>
<dbReference type="AlphaFoldDB" id="A0A026W0L9"/>
<evidence type="ECO:0000259" key="9">
    <source>
        <dbReference type="PROSITE" id="PS50217"/>
    </source>
</evidence>
<comment type="similarity">
    <text evidence="2">Belongs to the bZIP family. NFIL3 subfamily.</text>
</comment>
<dbReference type="EMBL" id="KK107538">
    <property type="protein sequence ID" value="EZA49121.1"/>
    <property type="molecule type" value="Genomic_DNA"/>
</dbReference>
<dbReference type="InterPro" id="IPR040223">
    <property type="entry name" value="PAR_bZIP"/>
</dbReference>
<dbReference type="Pfam" id="PF07716">
    <property type="entry name" value="bZIP_2"/>
    <property type="match status" value="1"/>
</dbReference>
<evidence type="ECO:0000256" key="8">
    <source>
        <dbReference type="SAM" id="MobiDB-lite"/>
    </source>
</evidence>
<proteinExistence type="inferred from homology"/>
<reference evidence="11" key="2">
    <citation type="journal article" date="2018" name="Genome Res.">
        <title>The genomic architecture and molecular evolution of ant odorant receptors.</title>
        <authorList>
            <person name="McKenzie S.K."/>
            <person name="Kronauer D.J.C."/>
        </authorList>
    </citation>
    <scope>NUCLEOTIDE SEQUENCE [LARGE SCALE GENOMIC DNA]</scope>
    <source>
        <strain evidence="11">Clonal line C1</strain>
    </source>
</reference>
<keyword evidence="4" id="KW-0238">DNA-binding</keyword>
<dbReference type="InterPro" id="IPR046347">
    <property type="entry name" value="bZIP_sf"/>
</dbReference>
<feature type="region of interest" description="Disordered" evidence="8">
    <location>
        <begin position="73"/>
        <end position="120"/>
    </location>
</feature>